<evidence type="ECO:0000256" key="1">
    <source>
        <dbReference type="SAM" id="SignalP"/>
    </source>
</evidence>
<evidence type="ECO:0000313" key="2">
    <source>
        <dbReference type="EMBL" id="RBL92045.1"/>
    </source>
</evidence>
<dbReference type="AlphaFoldDB" id="A0A365Y2E0"/>
<dbReference type="Proteomes" id="UP000253410">
    <property type="component" value="Unassembled WGS sequence"/>
</dbReference>
<feature type="signal peptide" evidence="1">
    <location>
        <begin position="1"/>
        <end position="19"/>
    </location>
</feature>
<reference evidence="2 3" key="1">
    <citation type="submission" date="2018-05" db="EMBL/GenBank/DDBJ databases">
        <title>Chitinophaga sp. K3CV102501T nov., isolated from isolated from a monsoon evergreen broad-leaved forest soil.</title>
        <authorList>
            <person name="Lv Y."/>
        </authorList>
    </citation>
    <scope>NUCLEOTIDE SEQUENCE [LARGE SCALE GENOMIC DNA]</scope>
    <source>
        <strain evidence="2 3">GDMCC 1.1325</strain>
    </source>
</reference>
<gene>
    <name evidence="2" type="ORF">DF182_05475</name>
</gene>
<feature type="chain" id="PRO_5017018129" evidence="1">
    <location>
        <begin position="20"/>
        <end position="152"/>
    </location>
</feature>
<protein>
    <submittedName>
        <fullName evidence="2">Uncharacterized protein</fullName>
    </submittedName>
</protein>
<accession>A0A365Y2E0</accession>
<proteinExistence type="predicted"/>
<keyword evidence="1" id="KW-0732">Signal</keyword>
<comment type="caution">
    <text evidence="2">The sequence shown here is derived from an EMBL/GenBank/DDBJ whole genome shotgun (WGS) entry which is preliminary data.</text>
</comment>
<dbReference type="EMBL" id="QFFJ01000001">
    <property type="protein sequence ID" value="RBL92045.1"/>
    <property type="molecule type" value="Genomic_DNA"/>
</dbReference>
<keyword evidence="3" id="KW-1185">Reference proteome</keyword>
<name>A0A365Y2E0_9BACT</name>
<sequence length="152" mass="16579">MKKLTLFISMLLVVQVLTAKENLLTKKNAGVKKTTVSADAHGRRSVSIVVNALYIYRDNGSETVSPLCSILATDKAYVFNQKTSTYNYISCPSSSTNIVVSVGDRIELRYKSATPWPGGVLGSGPYTITQEDINNGTVELSVGYTNNEHLQK</sequence>
<organism evidence="2 3">
    <name type="scientific">Chitinophaga flava</name>
    <dbReference type="NCBI Taxonomy" id="2259036"/>
    <lineage>
        <taxon>Bacteria</taxon>
        <taxon>Pseudomonadati</taxon>
        <taxon>Bacteroidota</taxon>
        <taxon>Chitinophagia</taxon>
        <taxon>Chitinophagales</taxon>
        <taxon>Chitinophagaceae</taxon>
        <taxon>Chitinophaga</taxon>
    </lineage>
</organism>
<dbReference type="RefSeq" id="WP_147243353.1">
    <property type="nucleotide sequence ID" value="NZ_QFFJ01000001.1"/>
</dbReference>
<dbReference type="OrthoDB" id="9928484at2"/>
<evidence type="ECO:0000313" key="3">
    <source>
        <dbReference type="Proteomes" id="UP000253410"/>
    </source>
</evidence>